<name>A0A915D3F2_9BILA</name>
<keyword evidence="6" id="KW-0472">Membrane</keyword>
<dbReference type="PANTHER" id="PTHR24028:SF328">
    <property type="entry name" value="CADHERIN-3"/>
    <property type="match status" value="1"/>
</dbReference>
<feature type="compositionally biased region" description="Polar residues" evidence="9">
    <location>
        <begin position="47"/>
        <end position="64"/>
    </location>
</feature>
<evidence type="ECO:0000256" key="5">
    <source>
        <dbReference type="ARBA" id="ARBA00022989"/>
    </source>
</evidence>
<reference evidence="12" key="1">
    <citation type="submission" date="2022-11" db="UniProtKB">
        <authorList>
            <consortium name="WormBaseParasite"/>
        </authorList>
    </citation>
    <scope>IDENTIFICATION</scope>
</reference>
<feature type="domain" description="Cadherin" evidence="10">
    <location>
        <begin position="212"/>
        <end position="275"/>
    </location>
</feature>
<dbReference type="InterPro" id="IPR020894">
    <property type="entry name" value="Cadherin_CS"/>
</dbReference>
<protein>
    <submittedName>
        <fullName evidence="12">Cadherin domain-containing protein</fullName>
    </submittedName>
</protein>
<evidence type="ECO:0000259" key="10">
    <source>
        <dbReference type="PROSITE" id="PS50268"/>
    </source>
</evidence>
<feature type="domain" description="Cadherin" evidence="10">
    <location>
        <begin position="97"/>
        <end position="200"/>
    </location>
</feature>
<evidence type="ECO:0000313" key="12">
    <source>
        <dbReference type="WBParaSite" id="jg14970"/>
    </source>
</evidence>
<keyword evidence="5" id="KW-1133">Transmembrane helix</keyword>
<accession>A0A915D3F2</accession>
<dbReference type="AlphaFoldDB" id="A0A915D3F2"/>
<keyword evidence="11" id="KW-1185">Reference proteome</keyword>
<dbReference type="GO" id="GO:0005886">
    <property type="term" value="C:plasma membrane"/>
    <property type="evidence" value="ECO:0007669"/>
    <property type="project" value="InterPro"/>
</dbReference>
<dbReference type="PROSITE" id="PS50268">
    <property type="entry name" value="CADHERIN_2"/>
    <property type="match status" value="2"/>
</dbReference>
<dbReference type="WBParaSite" id="jg14970">
    <property type="protein sequence ID" value="jg14970"/>
    <property type="gene ID" value="jg14970"/>
</dbReference>
<keyword evidence="4 8" id="KW-0106">Calcium</keyword>
<proteinExistence type="predicted"/>
<evidence type="ECO:0000313" key="11">
    <source>
        <dbReference type="Proteomes" id="UP000887574"/>
    </source>
</evidence>
<dbReference type="Proteomes" id="UP000887574">
    <property type="component" value="Unplaced"/>
</dbReference>
<evidence type="ECO:0000256" key="6">
    <source>
        <dbReference type="ARBA" id="ARBA00023136"/>
    </source>
</evidence>
<dbReference type="SMART" id="SM00112">
    <property type="entry name" value="CA"/>
    <property type="match status" value="1"/>
</dbReference>
<keyword evidence="2" id="KW-0812">Transmembrane</keyword>
<evidence type="ECO:0000256" key="9">
    <source>
        <dbReference type="SAM" id="MobiDB-lite"/>
    </source>
</evidence>
<dbReference type="CDD" id="cd11304">
    <property type="entry name" value="Cadherin_repeat"/>
    <property type="match status" value="2"/>
</dbReference>
<dbReference type="SUPFAM" id="SSF49313">
    <property type="entry name" value="Cadherin-like"/>
    <property type="match status" value="2"/>
</dbReference>
<dbReference type="GO" id="GO:0007156">
    <property type="term" value="P:homophilic cell adhesion via plasma membrane adhesion molecules"/>
    <property type="evidence" value="ECO:0007669"/>
    <property type="project" value="InterPro"/>
</dbReference>
<dbReference type="InterPro" id="IPR002126">
    <property type="entry name" value="Cadherin-like_dom"/>
</dbReference>
<sequence>MIKVARPVSGFSGKKLELKLEARDQGEGPQSTQTLVVVEVEASAQQIENTADTQSTLSSITTDSELGESSGLEVGQLPFSTTEKPELPANQGSLRFSSRNYNASILEGSRAPAFVQTLELLNKPADARFIQCAIASGNYRSAFHVPLNADGNCELRTMFELDREVVEHYLLNVSVQHGVHTDSTLVSVHVLDQNDNQPKFIYPTMSPSNGLDLAGYFTAISSTAPANTKVIQVKAVDADVGDNSLVHYELDASSADAKYFTVDRDTGQMVNRKRMQDVAGKIANPTLMCSFSLATV</sequence>
<evidence type="ECO:0000256" key="4">
    <source>
        <dbReference type="ARBA" id="ARBA00022837"/>
    </source>
</evidence>
<evidence type="ECO:0000256" key="7">
    <source>
        <dbReference type="ARBA" id="ARBA00023180"/>
    </source>
</evidence>
<dbReference type="InterPro" id="IPR015919">
    <property type="entry name" value="Cadherin-like_sf"/>
</dbReference>
<comment type="subcellular location">
    <subcellularLocation>
        <location evidence="1">Membrane</location>
        <topology evidence="1">Single-pass membrane protein</topology>
    </subcellularLocation>
</comment>
<dbReference type="PRINTS" id="PR00205">
    <property type="entry name" value="CADHERIN"/>
</dbReference>
<keyword evidence="3" id="KW-0677">Repeat</keyword>
<dbReference type="Pfam" id="PF00028">
    <property type="entry name" value="Cadherin"/>
    <property type="match status" value="1"/>
</dbReference>
<organism evidence="11 12">
    <name type="scientific">Ditylenchus dipsaci</name>
    <dbReference type="NCBI Taxonomy" id="166011"/>
    <lineage>
        <taxon>Eukaryota</taxon>
        <taxon>Metazoa</taxon>
        <taxon>Ecdysozoa</taxon>
        <taxon>Nematoda</taxon>
        <taxon>Chromadorea</taxon>
        <taxon>Rhabditida</taxon>
        <taxon>Tylenchina</taxon>
        <taxon>Tylenchomorpha</taxon>
        <taxon>Sphaerularioidea</taxon>
        <taxon>Anguinidae</taxon>
        <taxon>Anguininae</taxon>
        <taxon>Ditylenchus</taxon>
    </lineage>
</organism>
<feature type="region of interest" description="Disordered" evidence="9">
    <location>
        <begin position="47"/>
        <end position="71"/>
    </location>
</feature>
<keyword evidence="7" id="KW-0325">Glycoprotein</keyword>
<dbReference type="InterPro" id="IPR050174">
    <property type="entry name" value="Protocadherin/Cadherin-CA"/>
</dbReference>
<evidence type="ECO:0000256" key="2">
    <source>
        <dbReference type="ARBA" id="ARBA00022692"/>
    </source>
</evidence>
<dbReference type="Gene3D" id="2.60.40.60">
    <property type="entry name" value="Cadherins"/>
    <property type="match status" value="2"/>
</dbReference>
<evidence type="ECO:0000256" key="8">
    <source>
        <dbReference type="PROSITE-ProRule" id="PRU00043"/>
    </source>
</evidence>
<dbReference type="GO" id="GO:0005509">
    <property type="term" value="F:calcium ion binding"/>
    <property type="evidence" value="ECO:0007669"/>
    <property type="project" value="UniProtKB-UniRule"/>
</dbReference>
<dbReference type="PROSITE" id="PS00232">
    <property type="entry name" value="CADHERIN_1"/>
    <property type="match status" value="1"/>
</dbReference>
<evidence type="ECO:0000256" key="1">
    <source>
        <dbReference type="ARBA" id="ARBA00004167"/>
    </source>
</evidence>
<evidence type="ECO:0000256" key="3">
    <source>
        <dbReference type="ARBA" id="ARBA00022737"/>
    </source>
</evidence>
<dbReference type="PANTHER" id="PTHR24028">
    <property type="entry name" value="CADHERIN-87A"/>
    <property type="match status" value="1"/>
</dbReference>